<dbReference type="EMBL" id="LT553028">
    <property type="protein sequence ID" value="SAL99791.1"/>
    <property type="molecule type" value="Genomic_DNA"/>
</dbReference>
<accession>A0A168N4H2</accession>
<protein>
    <submittedName>
        <fullName evidence="1">Uncharacterized protein</fullName>
    </submittedName>
</protein>
<sequence>MSSLKCHPDDVRFKFKENADLLASPFFKTTFASDWCSKNYSDWLGKKASGRLYDEYRTDLVKIMACSDSPHTIKGFVGRLLDTKGEYYDEEPVKTTTIYNDSISIVGCHNNTLIHTHQQGQSSVSSSDESTATSTSQLSLSLQAPHGTPFIVDRVDISERFYRLQQYVFDFLKTNDLTVESDSHLILSLSSILLLQNNNRLNHAMIPFFGDKLYSKIRKHNLDKWNMTHKFPGDVLLASILIAENLYDETTDRINACASLLLLANTIDDPIDKRLLVSASQLLQLLPVDATNIEISETTFITRHILPALQPLFDNQERNIRFEYSSTDLADNHKRPPGFNGCPDCTITIFRHQTDDGVNVRFGEVKRQSMAGNHYLVNWDLLRLAVFGKNAIDGNKLSGNLAIHVVGSYITFYLIKLHADGLYIMTELARLQSPMSVVEVPAYLTNFRTDGDVIGAMPCYLIYILWENDNDLWFIANFCMLMGSLVGKWVKSVDGLDSVDYITLWSRFDDCFEGNYTKLGVKTDESSQNMLPRRKAPGIDSITTEILGPISDLVSSLLSSAPSSPYAGIGATL</sequence>
<keyword evidence="2" id="KW-1185">Reference proteome</keyword>
<dbReference type="InParanoid" id="A0A168N4H2"/>
<organism evidence="1">
    <name type="scientific">Absidia glauca</name>
    <name type="common">Pin mould</name>
    <dbReference type="NCBI Taxonomy" id="4829"/>
    <lineage>
        <taxon>Eukaryota</taxon>
        <taxon>Fungi</taxon>
        <taxon>Fungi incertae sedis</taxon>
        <taxon>Mucoromycota</taxon>
        <taxon>Mucoromycotina</taxon>
        <taxon>Mucoromycetes</taxon>
        <taxon>Mucorales</taxon>
        <taxon>Cunninghamellaceae</taxon>
        <taxon>Absidia</taxon>
    </lineage>
</organism>
<reference evidence="1" key="1">
    <citation type="submission" date="2016-04" db="EMBL/GenBank/DDBJ databases">
        <authorList>
            <person name="Evans L.H."/>
            <person name="Alamgir A."/>
            <person name="Owens N."/>
            <person name="Weber N.D."/>
            <person name="Virtaneva K."/>
            <person name="Barbian K."/>
            <person name="Babar A."/>
            <person name="Rosenke K."/>
        </authorList>
    </citation>
    <scope>NUCLEOTIDE SEQUENCE [LARGE SCALE GENOMIC DNA]</scope>
    <source>
        <strain evidence="1">CBS 101.48</strain>
    </source>
</reference>
<evidence type="ECO:0000313" key="2">
    <source>
        <dbReference type="Proteomes" id="UP000078561"/>
    </source>
</evidence>
<dbReference type="Proteomes" id="UP000078561">
    <property type="component" value="Unassembled WGS sequence"/>
</dbReference>
<evidence type="ECO:0000313" key="1">
    <source>
        <dbReference type="EMBL" id="SAL99791.1"/>
    </source>
</evidence>
<dbReference type="OrthoDB" id="2448606at2759"/>
<dbReference type="AlphaFoldDB" id="A0A168N4H2"/>
<proteinExistence type="predicted"/>
<gene>
    <name evidence="1" type="primary">ABSGL_05445.1 scaffold 7164</name>
</gene>
<name>A0A168N4H2_ABSGL</name>